<keyword evidence="6" id="KW-0677">Repeat</keyword>
<dbReference type="PANTHER" id="PTHR48063:SF98">
    <property type="entry name" value="LRR RECEPTOR-LIKE SERINE_THREONINE-PROTEIN KINASE FLS2"/>
    <property type="match status" value="1"/>
</dbReference>
<feature type="non-terminal residue" evidence="12">
    <location>
        <position position="1"/>
    </location>
</feature>
<evidence type="ECO:0000256" key="11">
    <source>
        <dbReference type="SAM" id="Phobius"/>
    </source>
</evidence>
<evidence type="ECO:0000256" key="7">
    <source>
        <dbReference type="ARBA" id="ARBA00022989"/>
    </source>
</evidence>
<feature type="transmembrane region" description="Helical" evidence="11">
    <location>
        <begin position="391"/>
        <end position="413"/>
    </location>
</feature>
<dbReference type="Gene3D" id="3.80.10.10">
    <property type="entry name" value="Ribonuclease Inhibitor"/>
    <property type="match status" value="1"/>
</dbReference>
<evidence type="ECO:0000256" key="2">
    <source>
        <dbReference type="ARBA" id="ARBA00009592"/>
    </source>
</evidence>
<evidence type="ECO:0000256" key="3">
    <source>
        <dbReference type="ARBA" id="ARBA00022614"/>
    </source>
</evidence>
<evidence type="ECO:0000256" key="1">
    <source>
        <dbReference type="ARBA" id="ARBA00004479"/>
    </source>
</evidence>
<dbReference type="EMBL" id="QJKJ01011176">
    <property type="protein sequence ID" value="RDX71844.1"/>
    <property type="molecule type" value="Genomic_DNA"/>
</dbReference>
<keyword evidence="9" id="KW-0675">Receptor</keyword>
<comment type="caution">
    <text evidence="12">The sequence shown here is derived from an EMBL/GenBank/DDBJ whole genome shotgun (WGS) entry which is preliminary data.</text>
</comment>
<proteinExistence type="inferred from homology"/>
<comment type="subcellular location">
    <subcellularLocation>
        <location evidence="1">Membrane</location>
        <topology evidence="1">Single-pass type I membrane protein</topology>
    </subcellularLocation>
</comment>
<protein>
    <submittedName>
        <fullName evidence="12">Leucine-rich repeat receptor-like protein FASCIATED EAR2</fullName>
    </submittedName>
</protein>
<keyword evidence="7 11" id="KW-1133">Transmembrane helix</keyword>
<dbReference type="SUPFAM" id="SSF52058">
    <property type="entry name" value="L domain-like"/>
    <property type="match status" value="2"/>
</dbReference>
<gene>
    <name evidence="12" type="primary">FEA2</name>
    <name evidence="12" type="ORF">CR513_48748</name>
</gene>
<dbReference type="FunFam" id="3.80.10.10:FF:000111">
    <property type="entry name" value="LRR receptor-like serine/threonine-protein kinase ERECTA"/>
    <property type="match status" value="1"/>
</dbReference>
<dbReference type="AlphaFoldDB" id="A0A371F0U8"/>
<dbReference type="InterPro" id="IPR032675">
    <property type="entry name" value="LRR_dom_sf"/>
</dbReference>
<dbReference type="Proteomes" id="UP000257109">
    <property type="component" value="Unassembled WGS sequence"/>
</dbReference>
<dbReference type="GO" id="GO:0016020">
    <property type="term" value="C:membrane"/>
    <property type="evidence" value="ECO:0007669"/>
    <property type="project" value="UniProtKB-SubCell"/>
</dbReference>
<evidence type="ECO:0000256" key="10">
    <source>
        <dbReference type="ARBA" id="ARBA00023180"/>
    </source>
</evidence>
<keyword evidence="4 11" id="KW-0812">Transmembrane</keyword>
<sequence>MVSFMEGRFYLRGTVTKLNLLFSYFTPVVDLNYLADSMPTMRLYNIPAALGEGEIPKCIGSLAQLVDLKLARNALVGSIPHTLANLSNLQNLDLSLSGVIPKSIGTLPQIESLHLNNNNFSGEIPSLNLCRSLRFIDFGDNILEGTLPTLLDLDDLIVLHLQGNKIQGSIPTSLCNLLSLQVLDLSSNNIIGKIPQCLSDISALSDVNSQRGTIFYGTSAPFIFHDSGIGFFVDETILTWKGYKMEFGVNLGFITTIDLSDNHLTGEIPQILTTLVALVSLNLSGNNLTGFIPNNIGDMQRLESVDLSRNHLYGKIPQSFSNLIILGTMNLSFNNLSGEIPISTHLQTFDASSYVGNIGLCGPPLTNQCPADVIPPFGRVHKNGTNELKTFGFYVSLGFGFCVGFWSVCGTLIIKSSWRHAYFRFFNNINAWIFVTVVVFTAKLKRRFEIQTKR</sequence>
<dbReference type="Pfam" id="PF00560">
    <property type="entry name" value="LRR_1"/>
    <property type="match status" value="3"/>
</dbReference>
<keyword evidence="5" id="KW-0732">Signal</keyword>
<keyword evidence="3" id="KW-0433">Leucine-rich repeat</keyword>
<evidence type="ECO:0000256" key="4">
    <source>
        <dbReference type="ARBA" id="ARBA00022692"/>
    </source>
</evidence>
<evidence type="ECO:0000256" key="9">
    <source>
        <dbReference type="ARBA" id="ARBA00023170"/>
    </source>
</evidence>
<dbReference type="STRING" id="157652.A0A371F0U8"/>
<dbReference type="OrthoDB" id="8731593at2759"/>
<dbReference type="InterPro" id="IPR001611">
    <property type="entry name" value="Leu-rich_rpt"/>
</dbReference>
<evidence type="ECO:0000256" key="5">
    <source>
        <dbReference type="ARBA" id="ARBA00022729"/>
    </source>
</evidence>
<keyword evidence="10" id="KW-0325">Glycoprotein</keyword>
<accession>A0A371F0U8</accession>
<keyword evidence="13" id="KW-1185">Reference proteome</keyword>
<evidence type="ECO:0000313" key="12">
    <source>
        <dbReference type="EMBL" id="RDX71844.1"/>
    </source>
</evidence>
<dbReference type="Pfam" id="PF13855">
    <property type="entry name" value="LRR_8"/>
    <property type="match status" value="1"/>
</dbReference>
<evidence type="ECO:0000256" key="6">
    <source>
        <dbReference type="ARBA" id="ARBA00022737"/>
    </source>
</evidence>
<feature type="transmembrane region" description="Helical" evidence="11">
    <location>
        <begin position="425"/>
        <end position="444"/>
    </location>
</feature>
<evidence type="ECO:0000313" key="13">
    <source>
        <dbReference type="Proteomes" id="UP000257109"/>
    </source>
</evidence>
<comment type="similarity">
    <text evidence="2">Belongs to the RLP family.</text>
</comment>
<keyword evidence="8 11" id="KW-0472">Membrane</keyword>
<reference evidence="12" key="1">
    <citation type="submission" date="2018-05" db="EMBL/GenBank/DDBJ databases">
        <title>Draft genome of Mucuna pruriens seed.</title>
        <authorList>
            <person name="Nnadi N.E."/>
            <person name="Vos R."/>
            <person name="Hasami M.H."/>
            <person name="Devisetty U.K."/>
            <person name="Aguiy J.C."/>
        </authorList>
    </citation>
    <scope>NUCLEOTIDE SEQUENCE [LARGE SCALE GENOMIC DNA]</scope>
    <source>
        <strain evidence="12">JCA_2017</strain>
    </source>
</reference>
<name>A0A371F0U8_MUCPR</name>
<dbReference type="InterPro" id="IPR046956">
    <property type="entry name" value="RLP23-like"/>
</dbReference>
<dbReference type="PANTHER" id="PTHR48063">
    <property type="entry name" value="LRR RECEPTOR-LIKE KINASE"/>
    <property type="match status" value="1"/>
</dbReference>
<evidence type="ECO:0000256" key="8">
    <source>
        <dbReference type="ARBA" id="ARBA00023136"/>
    </source>
</evidence>
<organism evidence="12 13">
    <name type="scientific">Mucuna pruriens</name>
    <name type="common">Velvet bean</name>
    <name type="synonym">Dolichos pruriens</name>
    <dbReference type="NCBI Taxonomy" id="157652"/>
    <lineage>
        <taxon>Eukaryota</taxon>
        <taxon>Viridiplantae</taxon>
        <taxon>Streptophyta</taxon>
        <taxon>Embryophyta</taxon>
        <taxon>Tracheophyta</taxon>
        <taxon>Spermatophyta</taxon>
        <taxon>Magnoliopsida</taxon>
        <taxon>eudicotyledons</taxon>
        <taxon>Gunneridae</taxon>
        <taxon>Pentapetalae</taxon>
        <taxon>rosids</taxon>
        <taxon>fabids</taxon>
        <taxon>Fabales</taxon>
        <taxon>Fabaceae</taxon>
        <taxon>Papilionoideae</taxon>
        <taxon>50 kb inversion clade</taxon>
        <taxon>NPAAA clade</taxon>
        <taxon>indigoferoid/millettioid clade</taxon>
        <taxon>Phaseoleae</taxon>
        <taxon>Mucuna</taxon>
    </lineage>
</organism>